<dbReference type="AlphaFoldDB" id="A0A1I1I6U3"/>
<protein>
    <submittedName>
        <fullName evidence="1">Uncharacterized protein</fullName>
    </submittedName>
</protein>
<name>A0A1I1I6U3_9BURK</name>
<sequence>MRHLLLLGTFVLVSACSEKTAPPAAVATKAPVAAPAPTVLSAEGIDALRFGMTLEQAEKALGSKAALPEPFDPACSMVRFAAFDKLRFMVESGVVTRADAGPGVQNALGVSVGDTLAQVRASHPGAELTPHKYDTNGHYLTIPSTDGRAAIILEESGGKVTKLRAGLQPAVAYVETCG</sequence>
<dbReference type="STRING" id="1164594.SAMN05216204_105115"/>
<accession>A0A1I1I6U3</accession>
<gene>
    <name evidence="1" type="ORF">SAMN05216204_105115</name>
</gene>
<dbReference type="OrthoDB" id="5193828at2"/>
<evidence type="ECO:0000313" key="1">
    <source>
        <dbReference type="EMBL" id="SFC32139.1"/>
    </source>
</evidence>
<dbReference type="PROSITE" id="PS51257">
    <property type="entry name" value="PROKAR_LIPOPROTEIN"/>
    <property type="match status" value="1"/>
</dbReference>
<reference evidence="2" key="1">
    <citation type="submission" date="2016-10" db="EMBL/GenBank/DDBJ databases">
        <authorList>
            <person name="Varghese N."/>
            <person name="Submissions S."/>
        </authorList>
    </citation>
    <scope>NUCLEOTIDE SEQUENCE [LARGE SCALE GENOMIC DNA]</scope>
    <source>
        <strain evidence="2">CGMCC 1.12041</strain>
    </source>
</reference>
<dbReference type="RefSeq" id="WP_143084517.1">
    <property type="nucleotide sequence ID" value="NZ_FOLD01000005.1"/>
</dbReference>
<evidence type="ECO:0000313" key="2">
    <source>
        <dbReference type="Proteomes" id="UP000198639"/>
    </source>
</evidence>
<keyword evidence="2" id="KW-1185">Reference proteome</keyword>
<dbReference type="EMBL" id="FOLD01000005">
    <property type="protein sequence ID" value="SFC32139.1"/>
    <property type="molecule type" value="Genomic_DNA"/>
</dbReference>
<proteinExistence type="predicted"/>
<dbReference type="Proteomes" id="UP000198639">
    <property type="component" value="Unassembled WGS sequence"/>
</dbReference>
<organism evidence="1 2">
    <name type="scientific">Massilia yuzhufengensis</name>
    <dbReference type="NCBI Taxonomy" id="1164594"/>
    <lineage>
        <taxon>Bacteria</taxon>
        <taxon>Pseudomonadati</taxon>
        <taxon>Pseudomonadota</taxon>
        <taxon>Betaproteobacteria</taxon>
        <taxon>Burkholderiales</taxon>
        <taxon>Oxalobacteraceae</taxon>
        <taxon>Telluria group</taxon>
        <taxon>Massilia</taxon>
    </lineage>
</organism>